<keyword evidence="4" id="KW-0804">Transcription</keyword>
<comment type="similarity">
    <text evidence="1">Belongs to the LysR transcriptional regulatory family.</text>
</comment>
<reference evidence="6 7" key="1">
    <citation type="submission" date="2016-12" db="EMBL/GenBank/DDBJ databases">
        <authorList>
            <person name="Song W.-J."/>
            <person name="Kurnit D.M."/>
        </authorList>
    </citation>
    <scope>NUCLEOTIDE SEQUENCE [LARGE SCALE GENOMIC DNA]</scope>
    <source>
        <strain evidence="6 7">IMCC3135</strain>
    </source>
</reference>
<evidence type="ECO:0000256" key="4">
    <source>
        <dbReference type="ARBA" id="ARBA00023163"/>
    </source>
</evidence>
<keyword evidence="3" id="KW-0238">DNA-binding</keyword>
<dbReference type="InterPro" id="IPR036390">
    <property type="entry name" value="WH_DNA-bd_sf"/>
</dbReference>
<dbReference type="GO" id="GO:0003677">
    <property type="term" value="F:DNA binding"/>
    <property type="evidence" value="ECO:0007669"/>
    <property type="project" value="UniProtKB-KW"/>
</dbReference>
<dbReference type="KEGG" id="gai:IMCC3135_28900"/>
<dbReference type="Gene3D" id="3.40.190.10">
    <property type="entry name" value="Periplasmic binding protein-like II"/>
    <property type="match status" value="2"/>
</dbReference>
<evidence type="ECO:0000256" key="2">
    <source>
        <dbReference type="ARBA" id="ARBA00023015"/>
    </source>
</evidence>
<evidence type="ECO:0000256" key="3">
    <source>
        <dbReference type="ARBA" id="ARBA00023125"/>
    </source>
</evidence>
<dbReference type="PANTHER" id="PTHR30346:SF29">
    <property type="entry name" value="LYSR SUBSTRATE-BINDING"/>
    <property type="match status" value="1"/>
</dbReference>
<dbReference type="Pfam" id="PF00126">
    <property type="entry name" value="HTH_1"/>
    <property type="match status" value="1"/>
</dbReference>
<dbReference type="InterPro" id="IPR000847">
    <property type="entry name" value="LysR_HTH_N"/>
</dbReference>
<keyword evidence="7" id="KW-1185">Reference proteome</keyword>
<dbReference type="Pfam" id="PF03466">
    <property type="entry name" value="LysR_substrate"/>
    <property type="match status" value="1"/>
</dbReference>
<dbReference type="Gene3D" id="1.10.10.10">
    <property type="entry name" value="Winged helix-like DNA-binding domain superfamily/Winged helix DNA-binding domain"/>
    <property type="match status" value="1"/>
</dbReference>
<dbReference type="AlphaFoldDB" id="A0A2Z2NWM1"/>
<sequence>MAITLDPRHLVLLRELSARGSITAVAAATHRTPSAISQQLRAASLDVGTALVERKGRGIQLTEAGQLMAEAAIEVDIALERARTRVEALMHSPMGVVQIAALPSAAEYLLAPTIVELSNESIDVVLQDEDVDERSFAELARDNDIVIGHSMVSSIPTGAENLSCAVICREPVDIAMPDTHRLANSATICPQDLIGESWISVPIGFPFHTVLQTIEQVTDSSATIVQRVRDNRVVESLVVAGLGIALLPRFTTRQRDGLVLRPLVDIAAQRWVVAMSRQDRAERAVVRRVLDVLHDVGAHIACDTTH</sequence>
<evidence type="ECO:0000313" key="7">
    <source>
        <dbReference type="Proteomes" id="UP000250079"/>
    </source>
</evidence>
<organism evidence="6 7">
    <name type="scientific">Granulosicoccus antarcticus IMCC3135</name>
    <dbReference type="NCBI Taxonomy" id="1192854"/>
    <lineage>
        <taxon>Bacteria</taxon>
        <taxon>Pseudomonadati</taxon>
        <taxon>Pseudomonadota</taxon>
        <taxon>Gammaproteobacteria</taxon>
        <taxon>Chromatiales</taxon>
        <taxon>Granulosicoccaceae</taxon>
        <taxon>Granulosicoccus</taxon>
    </lineage>
</organism>
<evidence type="ECO:0000313" key="6">
    <source>
        <dbReference type="EMBL" id="ASJ75832.1"/>
    </source>
</evidence>
<keyword evidence="2" id="KW-0805">Transcription regulation</keyword>
<dbReference type="Proteomes" id="UP000250079">
    <property type="component" value="Chromosome"/>
</dbReference>
<dbReference type="InterPro" id="IPR036388">
    <property type="entry name" value="WH-like_DNA-bd_sf"/>
</dbReference>
<gene>
    <name evidence="6" type="primary">gltC_4</name>
    <name evidence="6" type="ORF">IMCC3135_28900</name>
</gene>
<dbReference type="SUPFAM" id="SSF46785">
    <property type="entry name" value="Winged helix' DNA-binding domain"/>
    <property type="match status" value="1"/>
</dbReference>
<dbReference type="SUPFAM" id="SSF53850">
    <property type="entry name" value="Periplasmic binding protein-like II"/>
    <property type="match status" value="1"/>
</dbReference>
<protein>
    <submittedName>
        <fullName evidence="6">HTH-type transcriptional regulator GltC</fullName>
    </submittedName>
</protein>
<dbReference type="InterPro" id="IPR005119">
    <property type="entry name" value="LysR_subst-bd"/>
</dbReference>
<proteinExistence type="inferred from homology"/>
<dbReference type="RefSeq" id="WP_088920682.1">
    <property type="nucleotide sequence ID" value="NZ_CP018632.1"/>
</dbReference>
<dbReference type="OrthoDB" id="6988449at2"/>
<dbReference type="EMBL" id="CP018632">
    <property type="protein sequence ID" value="ASJ75832.1"/>
    <property type="molecule type" value="Genomic_DNA"/>
</dbReference>
<dbReference type="PANTHER" id="PTHR30346">
    <property type="entry name" value="TRANSCRIPTIONAL DUAL REGULATOR HCAR-RELATED"/>
    <property type="match status" value="1"/>
</dbReference>
<feature type="domain" description="HTH lysR-type" evidence="5">
    <location>
        <begin position="5"/>
        <end position="62"/>
    </location>
</feature>
<dbReference type="GO" id="GO:0003700">
    <property type="term" value="F:DNA-binding transcription factor activity"/>
    <property type="evidence" value="ECO:0007669"/>
    <property type="project" value="InterPro"/>
</dbReference>
<dbReference type="PROSITE" id="PS50931">
    <property type="entry name" value="HTH_LYSR"/>
    <property type="match status" value="1"/>
</dbReference>
<evidence type="ECO:0000259" key="5">
    <source>
        <dbReference type="PROSITE" id="PS50931"/>
    </source>
</evidence>
<accession>A0A2Z2NWM1</accession>
<dbReference type="GO" id="GO:0032993">
    <property type="term" value="C:protein-DNA complex"/>
    <property type="evidence" value="ECO:0007669"/>
    <property type="project" value="TreeGrafter"/>
</dbReference>
<evidence type="ECO:0000256" key="1">
    <source>
        <dbReference type="ARBA" id="ARBA00009437"/>
    </source>
</evidence>
<name>A0A2Z2NWM1_9GAMM</name>